<sequence length="175" mass="19473">MSHIERFEPKCNGRPLRVNIVSRGPEEDLLVFLSPPAVSHPTLDTRSQSTSKSDYYHSGRRIRNPPASDLETFSFVRPSNPRASILQSSIRLFPLDIPSSTPSIPYNIAPLLSAFPSSGPSWTLHSSRPSSFPVPSVTNTLLQYLLEAKPRAELMLSATFLTSITSVVFNYWLSE</sequence>
<proteinExistence type="predicted"/>
<organism evidence="2 3">
    <name type="scientific">Collybiopsis confluens</name>
    <dbReference type="NCBI Taxonomy" id="2823264"/>
    <lineage>
        <taxon>Eukaryota</taxon>
        <taxon>Fungi</taxon>
        <taxon>Dikarya</taxon>
        <taxon>Basidiomycota</taxon>
        <taxon>Agaricomycotina</taxon>
        <taxon>Agaricomycetes</taxon>
        <taxon>Agaricomycetidae</taxon>
        <taxon>Agaricales</taxon>
        <taxon>Marasmiineae</taxon>
        <taxon>Omphalotaceae</taxon>
        <taxon>Collybiopsis</taxon>
    </lineage>
</organism>
<evidence type="ECO:0000313" key="3">
    <source>
        <dbReference type="Proteomes" id="UP000518752"/>
    </source>
</evidence>
<feature type="compositionally biased region" description="Polar residues" evidence="1">
    <location>
        <begin position="42"/>
        <end position="53"/>
    </location>
</feature>
<evidence type="ECO:0000256" key="1">
    <source>
        <dbReference type="SAM" id="MobiDB-lite"/>
    </source>
</evidence>
<reference evidence="2 3" key="1">
    <citation type="journal article" date="2020" name="ISME J.">
        <title>Uncovering the hidden diversity of litter-decomposition mechanisms in mushroom-forming fungi.</title>
        <authorList>
            <person name="Floudas D."/>
            <person name="Bentzer J."/>
            <person name="Ahren D."/>
            <person name="Johansson T."/>
            <person name="Persson P."/>
            <person name="Tunlid A."/>
        </authorList>
    </citation>
    <scope>NUCLEOTIDE SEQUENCE [LARGE SCALE GENOMIC DNA]</scope>
    <source>
        <strain evidence="2 3">CBS 406.79</strain>
    </source>
</reference>
<name>A0A8H5FSH1_9AGAR</name>
<dbReference type="AlphaFoldDB" id="A0A8H5FSH1"/>
<accession>A0A8H5FSH1</accession>
<dbReference type="EMBL" id="JAACJN010000338">
    <property type="protein sequence ID" value="KAF5347429.1"/>
    <property type="molecule type" value="Genomic_DNA"/>
</dbReference>
<evidence type="ECO:0000313" key="2">
    <source>
        <dbReference type="EMBL" id="KAF5347429.1"/>
    </source>
</evidence>
<protein>
    <submittedName>
        <fullName evidence="2">Uncharacterized protein</fullName>
    </submittedName>
</protein>
<keyword evidence="3" id="KW-1185">Reference proteome</keyword>
<comment type="caution">
    <text evidence="2">The sequence shown here is derived from an EMBL/GenBank/DDBJ whole genome shotgun (WGS) entry which is preliminary data.</text>
</comment>
<gene>
    <name evidence="2" type="ORF">D9757_015159</name>
</gene>
<feature type="region of interest" description="Disordered" evidence="1">
    <location>
        <begin position="39"/>
        <end position="63"/>
    </location>
</feature>
<dbReference type="Proteomes" id="UP000518752">
    <property type="component" value="Unassembled WGS sequence"/>
</dbReference>